<dbReference type="EMBL" id="JALKCH010000007">
    <property type="protein sequence ID" value="MCK0197577.1"/>
    <property type="molecule type" value="Genomic_DNA"/>
</dbReference>
<accession>A0ABT0DC71</accession>
<sequence length="240" mass="25659">MVSSKITRGSRAVTGEGALDAFLQAVGRHVPMPGRDTRRRLIFGLDATMSRQPTWDLACSLQAGMFEEAEALGGLDIQLVYYRGLDECRVSGWSGSAEHLGRLMARIDCRGGRTQIGRMIRHVGREATKGPVKAFVFVGDALEEPVDALCAEAGELALLGVPAFLFQEGHDRAVTRAFREVARMTGGAWSRFDAGSAHQLRDLLRAVAAYAAGGEEALLALAAAGTGSARALIGEMRSRS</sequence>
<protein>
    <submittedName>
        <fullName evidence="1">VWA domain-containing protein</fullName>
    </submittedName>
</protein>
<proteinExistence type="predicted"/>
<name>A0ABT0DC71_9HYPH</name>
<gene>
    <name evidence="1" type="ORF">MWN34_11705</name>
</gene>
<evidence type="ECO:0000313" key="2">
    <source>
        <dbReference type="Proteomes" id="UP001203284"/>
    </source>
</evidence>
<keyword evidence="2" id="KW-1185">Reference proteome</keyword>
<comment type="caution">
    <text evidence="1">The sequence shown here is derived from an EMBL/GenBank/DDBJ whole genome shotgun (WGS) entry which is preliminary data.</text>
</comment>
<dbReference type="RefSeq" id="WP_247029420.1">
    <property type="nucleotide sequence ID" value="NZ_JALKCH010000007.1"/>
</dbReference>
<reference evidence="1 2" key="1">
    <citation type="submission" date="2022-04" db="EMBL/GenBank/DDBJ databases">
        <authorList>
            <person name="Grouzdev D.S."/>
            <person name="Pantiukh K.S."/>
            <person name="Krutkina M.S."/>
        </authorList>
    </citation>
    <scope>NUCLEOTIDE SEQUENCE [LARGE SCALE GENOMIC DNA]</scope>
    <source>
        <strain evidence="1 2">6x-1</strain>
    </source>
</reference>
<dbReference type="Proteomes" id="UP001203284">
    <property type="component" value="Unassembled WGS sequence"/>
</dbReference>
<organism evidence="1 2">
    <name type="scientific">Ancylobacter crimeensis</name>
    <dbReference type="NCBI Taxonomy" id="2579147"/>
    <lineage>
        <taxon>Bacteria</taxon>
        <taxon>Pseudomonadati</taxon>
        <taxon>Pseudomonadota</taxon>
        <taxon>Alphaproteobacteria</taxon>
        <taxon>Hyphomicrobiales</taxon>
        <taxon>Xanthobacteraceae</taxon>
        <taxon>Ancylobacter</taxon>
    </lineage>
</organism>
<evidence type="ECO:0000313" key="1">
    <source>
        <dbReference type="EMBL" id="MCK0197577.1"/>
    </source>
</evidence>